<evidence type="ECO:0000313" key="2">
    <source>
        <dbReference type="Proteomes" id="UP001354971"/>
    </source>
</evidence>
<proteinExistence type="predicted"/>
<gene>
    <name evidence="1" type="ORF">V0U79_11545</name>
</gene>
<dbReference type="RefSeq" id="WP_330199668.1">
    <property type="nucleotide sequence ID" value="NZ_JAZDRP010000008.1"/>
</dbReference>
<protein>
    <submittedName>
        <fullName evidence="1">Uncharacterized protein</fullName>
    </submittedName>
</protein>
<dbReference type="Proteomes" id="UP001354971">
    <property type="component" value="Unassembled WGS sequence"/>
</dbReference>
<accession>A0ABU7LTV5</accession>
<keyword evidence="2" id="KW-1185">Reference proteome</keyword>
<reference evidence="1 2" key="1">
    <citation type="submission" date="2024-01" db="EMBL/GenBank/DDBJ databases">
        <title>Hyphobacterium bacterium isolated from marine sediment.</title>
        <authorList>
            <person name="Zhao S."/>
        </authorList>
    </citation>
    <scope>NUCLEOTIDE SEQUENCE [LARGE SCALE GENOMIC DNA]</scope>
    <source>
        <strain evidence="2">HN65</strain>
    </source>
</reference>
<feature type="non-terminal residue" evidence="1">
    <location>
        <position position="1"/>
    </location>
</feature>
<organism evidence="1 2">
    <name type="scientific">Hyphobacterium lacteum</name>
    <dbReference type="NCBI Taxonomy" id="3116575"/>
    <lineage>
        <taxon>Bacteria</taxon>
        <taxon>Pseudomonadati</taxon>
        <taxon>Pseudomonadota</taxon>
        <taxon>Alphaproteobacteria</taxon>
        <taxon>Maricaulales</taxon>
        <taxon>Maricaulaceae</taxon>
        <taxon>Hyphobacterium</taxon>
    </lineage>
</organism>
<name>A0ABU7LTV5_9PROT</name>
<dbReference type="EMBL" id="JAZDRP010000008">
    <property type="protein sequence ID" value="MEE2527004.1"/>
    <property type="molecule type" value="Genomic_DNA"/>
</dbReference>
<evidence type="ECO:0000313" key="1">
    <source>
        <dbReference type="EMBL" id="MEE2527004.1"/>
    </source>
</evidence>
<sequence length="140" mass="13746">PSVATATAFMTAETTAFIGKRTDRPASSSAGAATAAAASTTAAGTFAAASAAASGSVATAAAPAATARAIATAATTTVILGKGHFTGGLEAGAEQLVLSLLDGRLCFWRFNCGDHRDSETGDCNKAGSLEIEHGLLLLSE</sequence>
<comment type="caution">
    <text evidence="1">The sequence shown here is derived from an EMBL/GenBank/DDBJ whole genome shotgun (WGS) entry which is preliminary data.</text>
</comment>